<dbReference type="eggNOG" id="COG3668">
    <property type="taxonomic scope" value="Bacteria"/>
</dbReference>
<dbReference type="HOGENOM" id="CLU_147162_1_0_6"/>
<evidence type="ECO:0000313" key="2">
    <source>
        <dbReference type="EMBL" id="AEF23141.1"/>
    </source>
</evidence>
<dbReference type="STRING" id="743720.Psefu_3178"/>
<dbReference type="Gene3D" id="3.30.2310.20">
    <property type="entry name" value="RelE-like"/>
    <property type="match status" value="1"/>
</dbReference>
<dbReference type="InterPro" id="IPR007712">
    <property type="entry name" value="RelE/ParE_toxin"/>
</dbReference>
<evidence type="ECO:0000256" key="1">
    <source>
        <dbReference type="ARBA" id="ARBA00022649"/>
    </source>
</evidence>
<dbReference type="RefSeq" id="WP_013792268.1">
    <property type="nucleotide sequence ID" value="NC_015556.1"/>
</dbReference>
<name>F6A9E0_PSEF1</name>
<keyword evidence="3" id="KW-1185">Reference proteome</keyword>
<dbReference type="KEGG" id="pfv:Psefu_3178"/>
<dbReference type="Proteomes" id="UP000000686">
    <property type="component" value="Chromosome"/>
</dbReference>
<dbReference type="OrthoDB" id="276174at2"/>
<protein>
    <submittedName>
        <fullName evidence="2">Plasmid stabilization system</fullName>
    </submittedName>
</protein>
<reference evidence="2 3" key="1">
    <citation type="submission" date="2011-04" db="EMBL/GenBank/DDBJ databases">
        <title>Complete sequence of Pseudomonas fulva 12-X.</title>
        <authorList>
            <consortium name="US DOE Joint Genome Institute"/>
            <person name="Lucas S."/>
            <person name="Han J."/>
            <person name="Lapidus A."/>
            <person name="Cheng J.-F."/>
            <person name="Goodwin L."/>
            <person name="Pitluck S."/>
            <person name="Peters L."/>
            <person name="Mikhailova N."/>
            <person name="Pagani I."/>
            <person name="Davenport K."/>
            <person name="Han C."/>
            <person name="Tapia R."/>
            <person name="Land M."/>
            <person name="Hauser L."/>
            <person name="Kyrpides N."/>
            <person name="Ivanova N."/>
            <person name="Pagani I."/>
            <person name="Lcollab F.I."/>
            <person name="Woyke T."/>
        </authorList>
    </citation>
    <scope>NUCLEOTIDE SEQUENCE [LARGE SCALE GENOMIC DNA]</scope>
    <source>
        <strain evidence="3">12-X</strain>
    </source>
</reference>
<dbReference type="AlphaFoldDB" id="F6A9E0"/>
<keyword evidence="1" id="KW-1277">Toxin-antitoxin system</keyword>
<dbReference type="InterPro" id="IPR035093">
    <property type="entry name" value="RelE/ParE_toxin_dom_sf"/>
</dbReference>
<dbReference type="Pfam" id="PF05016">
    <property type="entry name" value="ParE_toxin"/>
    <property type="match status" value="1"/>
</dbReference>
<dbReference type="EMBL" id="CP002727">
    <property type="protein sequence ID" value="AEF23141.1"/>
    <property type="molecule type" value="Genomic_DNA"/>
</dbReference>
<sequence>MKHKPVIPRTLANLDIDQAIAFYLDQQADQAAIGFIDALKKAYQQLGRYPQSGSPRYAHELNIPELRSWPIDGYPYTIFYVDYTSHVDVWRVLHGMRDIPAWLQDPV</sequence>
<evidence type="ECO:0000313" key="3">
    <source>
        <dbReference type="Proteomes" id="UP000000686"/>
    </source>
</evidence>
<accession>F6A9E0</accession>
<gene>
    <name evidence="2" type="ordered locus">Psefu_3178</name>
</gene>
<proteinExistence type="predicted"/>
<organism evidence="2 3">
    <name type="scientific">Pseudomonas fulva (strain 12-X)</name>
    <dbReference type="NCBI Taxonomy" id="743720"/>
    <lineage>
        <taxon>Bacteria</taxon>
        <taxon>Pseudomonadati</taxon>
        <taxon>Pseudomonadota</taxon>
        <taxon>Gammaproteobacteria</taxon>
        <taxon>Pseudomonadales</taxon>
        <taxon>Pseudomonadaceae</taxon>
        <taxon>Pseudomonas</taxon>
    </lineage>
</organism>